<organism evidence="10 11">
    <name type="scientific">Priapulus caudatus</name>
    <name type="common">Priapulid worm</name>
    <dbReference type="NCBI Taxonomy" id="37621"/>
    <lineage>
        <taxon>Eukaryota</taxon>
        <taxon>Metazoa</taxon>
        <taxon>Ecdysozoa</taxon>
        <taxon>Scalidophora</taxon>
        <taxon>Priapulida</taxon>
        <taxon>Priapulimorpha</taxon>
        <taxon>Priapulimorphida</taxon>
        <taxon>Priapulidae</taxon>
        <taxon>Priapulus</taxon>
    </lineage>
</organism>
<evidence type="ECO:0000256" key="2">
    <source>
        <dbReference type="ARBA" id="ARBA00010136"/>
    </source>
</evidence>
<evidence type="ECO:0000256" key="8">
    <source>
        <dbReference type="SAM" id="MobiDB-lite"/>
    </source>
</evidence>
<evidence type="ECO:0000256" key="4">
    <source>
        <dbReference type="ARBA" id="ARBA00022723"/>
    </source>
</evidence>
<dbReference type="SUPFAM" id="SSF63737">
    <property type="entry name" value="Leukotriene A4 hydrolase N-terminal domain"/>
    <property type="match status" value="1"/>
</dbReference>
<dbReference type="Gene3D" id="2.60.40.1730">
    <property type="entry name" value="tricorn interacting facor f3 domain"/>
    <property type="match status" value="1"/>
</dbReference>
<dbReference type="PANTHER" id="PTHR46627:SF1">
    <property type="entry name" value="AMINOPEPTIDASE O"/>
    <property type="match status" value="1"/>
</dbReference>
<evidence type="ECO:0000256" key="6">
    <source>
        <dbReference type="ARBA" id="ARBA00022833"/>
    </source>
</evidence>
<dbReference type="GeneID" id="106807848"/>
<proteinExistence type="inferred from homology"/>
<keyword evidence="7" id="KW-0482">Metalloprotease</keyword>
<dbReference type="Pfam" id="PF01433">
    <property type="entry name" value="Peptidase_M1"/>
    <property type="match status" value="1"/>
</dbReference>
<dbReference type="Pfam" id="PF09127">
    <property type="entry name" value="Leuk-A4-hydro_C"/>
    <property type="match status" value="1"/>
</dbReference>
<comment type="similarity">
    <text evidence="2">Belongs to the peptidase M1 family.</text>
</comment>
<sequence>MASDCEKDLPLMANTDDVLVSHYCIDLACSFETRSMSGSVAVFLCPVDPQHVCDECRTACGVDEDVIPSGFAIAASNAQSALGMCASSSDNRNSTSSCSPQRCSTRKDDVSDRGLTNPAAKRMRVSPKGEMAETQPFRFVLDACDITVRSVHEVTTSRRFRLSSETDREYYDEIRVAVSRADTAPLNYSVEKWCVKIWKDGVTCVRRFPHVVSIEYSTDPKGASLTWAADQDGRPCVFTQGAWINNRSLFPCQEPPIAMATWQATVTVKDDAVVLMTGDENAVISQAGEGLTSYYYFTTMSLPCSVLALAAGYWVGEQIALTRSVNFVKDGSLANHRSPEFACEHEDYPCRASTHHQPVIPTRIFAPASVLPSAAKLFSDYIPRCLQAAFDCLGPHPFPRLDVLVLPRCFASLGMASPNLLLISHTLLAPDGSMCIRIAHEVCHAWFGLLLGAQDWTEEWLSEGFATFSEDHVHGCAMKWNEVLRSERAELRAYLRYRTLVAELDNTTPDLQMLHLVDSERGSSSHKGTVPRSDGNGEPYVRYVKNGMNPEKSFTQVHYLKGYFLLRHLAAKVGCEQFYTFLRRYVWRFHGQLVLSQQFFAMFFETFPDVRGLTVKDIYRDWLDCPGMPAPLAGCEPSPINRLYQIVLEERDRWRHVNRQSASALSDKEFQVLEPDQLVLLLELLLELDTVAKVTLASLRRQYRLTEQNADVRHRWCELVVKHHYYTCDSDVATFLADEQSMGVYMYGELLLSSARHRRLVRKCFDAVAMEMDANSRRTVAEMFGNV</sequence>
<dbReference type="InterPro" id="IPR015211">
    <property type="entry name" value="Peptidase_M1_C"/>
</dbReference>
<keyword evidence="5" id="KW-0378">Hydrolase</keyword>
<dbReference type="Gene3D" id="3.30.2010.30">
    <property type="match status" value="1"/>
</dbReference>
<keyword evidence="3" id="KW-0645">Protease</keyword>
<dbReference type="SUPFAM" id="SSF48371">
    <property type="entry name" value="ARM repeat"/>
    <property type="match status" value="1"/>
</dbReference>
<evidence type="ECO:0000259" key="9">
    <source>
        <dbReference type="SMART" id="SM01263"/>
    </source>
</evidence>
<dbReference type="Gene3D" id="1.10.390.10">
    <property type="entry name" value="Neutral Protease Domain 2"/>
    <property type="match status" value="1"/>
</dbReference>
<dbReference type="InterPro" id="IPR033577">
    <property type="entry name" value="AOPep"/>
</dbReference>
<evidence type="ECO:0000256" key="5">
    <source>
        <dbReference type="ARBA" id="ARBA00022801"/>
    </source>
</evidence>
<reference evidence="11" key="1">
    <citation type="submission" date="2025-08" db="UniProtKB">
        <authorList>
            <consortium name="RefSeq"/>
        </authorList>
    </citation>
    <scope>IDENTIFICATION</scope>
</reference>
<protein>
    <submittedName>
        <fullName evidence="11">Aminopeptidase O-like isoform X1</fullName>
    </submittedName>
</protein>
<dbReference type="InterPro" id="IPR014782">
    <property type="entry name" value="Peptidase_M1_dom"/>
</dbReference>
<feature type="region of interest" description="Disordered" evidence="8">
    <location>
        <begin position="91"/>
        <end position="119"/>
    </location>
</feature>
<keyword evidence="6" id="KW-0862">Zinc</keyword>
<gene>
    <name evidence="11" type="primary">LOC106807848</name>
</gene>
<accession>A0ABM1E0T4</accession>
<dbReference type="RefSeq" id="XP_014665805.1">
    <property type="nucleotide sequence ID" value="XM_014810319.1"/>
</dbReference>
<evidence type="ECO:0000256" key="1">
    <source>
        <dbReference type="ARBA" id="ARBA00001947"/>
    </source>
</evidence>
<evidence type="ECO:0000313" key="10">
    <source>
        <dbReference type="Proteomes" id="UP000695022"/>
    </source>
</evidence>
<dbReference type="InterPro" id="IPR027268">
    <property type="entry name" value="Peptidase_M4/M1_CTD_sf"/>
</dbReference>
<name>A0ABM1E0T4_PRICU</name>
<dbReference type="PANTHER" id="PTHR46627">
    <property type="entry name" value="AMINOPEPTIDASE O"/>
    <property type="match status" value="1"/>
</dbReference>
<dbReference type="InterPro" id="IPR038502">
    <property type="entry name" value="M1_LTA-4_hydro/amino_C_sf"/>
</dbReference>
<evidence type="ECO:0000256" key="7">
    <source>
        <dbReference type="ARBA" id="ARBA00023049"/>
    </source>
</evidence>
<feature type="domain" description="Peptidase M1 leukotriene A4 hydrolase/aminopeptidase C-terminal" evidence="9">
    <location>
        <begin position="642"/>
        <end position="784"/>
    </location>
</feature>
<dbReference type="SUPFAM" id="SSF55486">
    <property type="entry name" value="Metalloproteases ('zincins'), catalytic domain"/>
    <property type="match status" value="1"/>
</dbReference>
<dbReference type="SMART" id="SM01263">
    <property type="entry name" value="Leuk-A4-hydro_C"/>
    <property type="match status" value="1"/>
</dbReference>
<keyword evidence="4" id="KW-0479">Metal-binding</keyword>
<evidence type="ECO:0000313" key="11">
    <source>
        <dbReference type="RefSeq" id="XP_014665805.1"/>
    </source>
</evidence>
<dbReference type="InterPro" id="IPR016024">
    <property type="entry name" value="ARM-type_fold"/>
</dbReference>
<dbReference type="Proteomes" id="UP000695022">
    <property type="component" value="Unplaced"/>
</dbReference>
<comment type="cofactor">
    <cofactor evidence="1">
        <name>Zn(2+)</name>
        <dbReference type="ChEBI" id="CHEBI:29105"/>
    </cofactor>
</comment>
<dbReference type="Gene3D" id="1.25.40.320">
    <property type="entry name" value="Peptidase M1, leukotriene A4 hydrolase/aminopeptidase C-terminal domain"/>
    <property type="match status" value="1"/>
</dbReference>
<keyword evidence="10" id="KW-1185">Reference proteome</keyword>
<dbReference type="InterPro" id="IPR042097">
    <property type="entry name" value="Aminopeptidase_N-like_N_sf"/>
</dbReference>
<evidence type="ECO:0000256" key="3">
    <source>
        <dbReference type="ARBA" id="ARBA00022670"/>
    </source>
</evidence>